<keyword evidence="3" id="KW-1185">Reference proteome</keyword>
<accession>A0AA38RSU1</accession>
<gene>
    <name evidence="2" type="ORF">NKR23_g1033</name>
</gene>
<comment type="caution">
    <text evidence="2">The sequence shown here is derived from an EMBL/GenBank/DDBJ whole genome shotgun (WGS) entry which is preliminary data.</text>
</comment>
<dbReference type="EMBL" id="JANBVO010000002">
    <property type="protein sequence ID" value="KAJ9156017.1"/>
    <property type="molecule type" value="Genomic_DNA"/>
</dbReference>
<evidence type="ECO:0000313" key="3">
    <source>
        <dbReference type="Proteomes" id="UP001174694"/>
    </source>
</evidence>
<dbReference type="InterPro" id="IPR035186">
    <property type="entry name" value="DUF5308"/>
</dbReference>
<evidence type="ECO:0000256" key="1">
    <source>
        <dbReference type="SAM" id="MobiDB-lite"/>
    </source>
</evidence>
<protein>
    <submittedName>
        <fullName evidence="2">Uncharacterized protein</fullName>
    </submittedName>
</protein>
<evidence type="ECO:0000313" key="2">
    <source>
        <dbReference type="EMBL" id="KAJ9156017.1"/>
    </source>
</evidence>
<sequence length="252" mass="26220">MTSLPAQHPTLAIHLTDRALTPIISSAASSSSSDQPHTSSTTTDKPRRLAALSSLSATALAAHDAAKRFNMGSPLRMMVEYAPGGPLLLESFLCPMSLVMGADPTNSVNANADRPGSPASDAATAAGSRPGTPRPVHHEQPAAGGVPDEEEEERRPAVGVAVETNGVPGLATLVPQRGGGYLDDEDDNDEDDDPNGPPMLIGLVLAPHSADGEAVEARRAARRLERLARTFQTEWIAEQRAERAGGAADGSE</sequence>
<organism evidence="2 3">
    <name type="scientific">Pleurostoma richardsiae</name>
    <dbReference type="NCBI Taxonomy" id="41990"/>
    <lineage>
        <taxon>Eukaryota</taxon>
        <taxon>Fungi</taxon>
        <taxon>Dikarya</taxon>
        <taxon>Ascomycota</taxon>
        <taxon>Pezizomycotina</taxon>
        <taxon>Sordariomycetes</taxon>
        <taxon>Sordariomycetidae</taxon>
        <taxon>Calosphaeriales</taxon>
        <taxon>Pleurostomataceae</taxon>
        <taxon>Pleurostoma</taxon>
    </lineage>
</organism>
<name>A0AA38RSU1_9PEZI</name>
<dbReference type="Proteomes" id="UP001174694">
    <property type="component" value="Unassembled WGS sequence"/>
</dbReference>
<dbReference type="AlphaFoldDB" id="A0AA38RSU1"/>
<feature type="region of interest" description="Disordered" evidence="1">
    <location>
        <begin position="26"/>
        <end position="48"/>
    </location>
</feature>
<proteinExistence type="predicted"/>
<dbReference type="Pfam" id="PF17233">
    <property type="entry name" value="DUF5308"/>
    <property type="match status" value="1"/>
</dbReference>
<reference evidence="2" key="1">
    <citation type="submission" date="2022-07" db="EMBL/GenBank/DDBJ databases">
        <title>Fungi with potential for degradation of polypropylene.</title>
        <authorList>
            <person name="Gostincar C."/>
        </authorList>
    </citation>
    <scope>NUCLEOTIDE SEQUENCE</scope>
    <source>
        <strain evidence="2">EXF-13308</strain>
    </source>
</reference>
<feature type="region of interest" description="Disordered" evidence="1">
    <location>
        <begin position="107"/>
        <end position="202"/>
    </location>
</feature>
<feature type="compositionally biased region" description="Acidic residues" evidence="1">
    <location>
        <begin position="182"/>
        <end position="194"/>
    </location>
</feature>